<reference evidence="9" key="1">
    <citation type="journal article" date="2014" name="Int. J. Syst. Evol. Microbiol.">
        <title>Complete genome sequence of Corynebacterium casei LMG S-19264T (=DSM 44701T), isolated from a smear-ripened cheese.</title>
        <authorList>
            <consortium name="US DOE Joint Genome Institute (JGI-PGF)"/>
            <person name="Walter F."/>
            <person name="Albersmeier A."/>
            <person name="Kalinowski J."/>
            <person name="Ruckert C."/>
        </authorList>
    </citation>
    <scope>NUCLEOTIDE SEQUENCE</scope>
    <source>
        <strain evidence="9">CGMCC 1.12921</strain>
    </source>
</reference>
<evidence type="ECO:0000256" key="4">
    <source>
        <dbReference type="ARBA" id="ARBA00022763"/>
    </source>
</evidence>
<dbReference type="Gene3D" id="3.40.1170.60">
    <property type="match status" value="1"/>
</dbReference>
<gene>
    <name evidence="9" type="ORF">GCM10011342_19940</name>
</gene>
<evidence type="ECO:0000259" key="8">
    <source>
        <dbReference type="Pfam" id="PF11799"/>
    </source>
</evidence>
<dbReference type="InterPro" id="IPR050356">
    <property type="entry name" value="SulA_CellDiv_inhibitor"/>
</dbReference>
<evidence type="ECO:0000256" key="6">
    <source>
        <dbReference type="ARBA" id="ARBA00049244"/>
    </source>
</evidence>
<evidence type="ECO:0000313" key="9">
    <source>
        <dbReference type="EMBL" id="GGD11149.1"/>
    </source>
</evidence>
<evidence type="ECO:0000256" key="5">
    <source>
        <dbReference type="ARBA" id="ARBA00025589"/>
    </source>
</evidence>
<evidence type="ECO:0000256" key="2">
    <source>
        <dbReference type="ARBA" id="ARBA00011245"/>
    </source>
</evidence>
<proteinExistence type="inferred from homology"/>
<reference evidence="9" key="2">
    <citation type="submission" date="2020-09" db="EMBL/GenBank/DDBJ databases">
        <authorList>
            <person name="Sun Q."/>
            <person name="Zhou Y."/>
        </authorList>
    </citation>
    <scope>NUCLEOTIDE SEQUENCE</scope>
    <source>
        <strain evidence="9">CGMCC 1.12921</strain>
    </source>
</reference>
<dbReference type="PANTHER" id="PTHR35369:SF2">
    <property type="entry name" value="BLR3025 PROTEIN"/>
    <property type="match status" value="1"/>
</dbReference>
<comment type="similarity">
    <text evidence="1">Belongs to the DNA polymerase type-Y family.</text>
</comment>
<dbReference type="InterPro" id="IPR001126">
    <property type="entry name" value="UmuC"/>
</dbReference>
<accession>A0A8J2V7M3</accession>
<dbReference type="GO" id="GO:0003684">
    <property type="term" value="F:damaged DNA binding"/>
    <property type="evidence" value="ECO:0007669"/>
    <property type="project" value="InterPro"/>
</dbReference>
<dbReference type="GO" id="GO:0006281">
    <property type="term" value="P:DNA repair"/>
    <property type="evidence" value="ECO:0007669"/>
    <property type="project" value="InterPro"/>
</dbReference>
<dbReference type="CDD" id="cd03468">
    <property type="entry name" value="PolY_like"/>
    <property type="match status" value="1"/>
</dbReference>
<comment type="catalytic activity">
    <reaction evidence="6">
        <text>DNA(n) + a 2'-deoxyribonucleoside 5'-triphosphate = DNA(n+1) + diphosphate</text>
        <dbReference type="Rhea" id="RHEA:22508"/>
        <dbReference type="Rhea" id="RHEA-COMP:17339"/>
        <dbReference type="Rhea" id="RHEA-COMP:17340"/>
        <dbReference type="ChEBI" id="CHEBI:33019"/>
        <dbReference type="ChEBI" id="CHEBI:61560"/>
        <dbReference type="ChEBI" id="CHEBI:173112"/>
        <dbReference type="EC" id="2.7.7.7"/>
    </reaction>
</comment>
<dbReference type="InterPro" id="IPR043502">
    <property type="entry name" value="DNA/RNA_pol_sf"/>
</dbReference>
<keyword evidence="10" id="KW-1185">Reference proteome</keyword>
<feature type="domain" description="UmuC" evidence="7">
    <location>
        <begin position="18"/>
        <end position="130"/>
    </location>
</feature>
<name>A0A8J2V7M3_9PROT</name>
<evidence type="ECO:0000256" key="1">
    <source>
        <dbReference type="ARBA" id="ARBA00010945"/>
    </source>
</evidence>
<dbReference type="SUPFAM" id="SSF56672">
    <property type="entry name" value="DNA/RNA polymerases"/>
    <property type="match status" value="1"/>
</dbReference>
<dbReference type="InterPro" id="IPR017961">
    <property type="entry name" value="DNA_pol_Y-fam_little_finger"/>
</dbReference>
<dbReference type="AlphaFoldDB" id="A0A8J2V7M3"/>
<keyword evidence="4" id="KW-0227">DNA damage</keyword>
<sequence>MPVDDCLFAVTAEDKGAVRLVCVNLAGLKAGLSPGMTLADARGIAPDLVTLPEEPQRDMAFLKALQRWAEKFSPWTSCDGTDGLLINITGCAHLFDGEEAMRRAVLEEFSDLQVEAAAGIADTKGAARAVARFGLRPGTGGAGIIQPGETRAALAAYPIEALGIDDKTIFELKRLGLKTIGELYPLKSAELTRRFGFGLLRTFEKLMGATGDPVIPASPLPGFAARISFPDPIGLQDDVEEALRRLIAQVCKRLSEQGHGVRALRLSFQRADKSEGHLDIGLARPSQDAGQIFRQFRLKLGTVDAGYGIDMMRLQAIATEPFRPVQQRFATAEERSQLDELIATLGNRLGFDRVLSWEPVSSHLPHRAFRFVEAAGAPVTPSWASRPQKRPLMLVGHELVEIIEPGRPPQAFKWRQDAFDLAGASGPERIGHEWWKGADSGAIRDYWSVQTKQGMRLWLSTRPDGKPPSWEVAGVFP</sequence>
<dbReference type="PANTHER" id="PTHR35369">
    <property type="entry name" value="BLR3025 PROTEIN-RELATED"/>
    <property type="match status" value="1"/>
</dbReference>
<dbReference type="Gene3D" id="3.30.70.270">
    <property type="match status" value="1"/>
</dbReference>
<dbReference type="Pfam" id="PF11799">
    <property type="entry name" value="IMS_C"/>
    <property type="match status" value="1"/>
</dbReference>
<dbReference type="Proteomes" id="UP000613582">
    <property type="component" value="Unassembled WGS sequence"/>
</dbReference>
<dbReference type="EC" id="2.7.7.7" evidence="3"/>
<evidence type="ECO:0000256" key="3">
    <source>
        <dbReference type="ARBA" id="ARBA00012417"/>
    </source>
</evidence>
<dbReference type="EMBL" id="BMGH01000001">
    <property type="protein sequence ID" value="GGD11149.1"/>
    <property type="molecule type" value="Genomic_DNA"/>
</dbReference>
<evidence type="ECO:0000313" key="10">
    <source>
        <dbReference type="Proteomes" id="UP000613582"/>
    </source>
</evidence>
<dbReference type="Pfam" id="PF00817">
    <property type="entry name" value="IMS"/>
    <property type="match status" value="1"/>
</dbReference>
<comment type="subunit">
    <text evidence="2">Monomer.</text>
</comment>
<dbReference type="InterPro" id="IPR043128">
    <property type="entry name" value="Rev_trsase/Diguanyl_cyclase"/>
</dbReference>
<evidence type="ECO:0000259" key="7">
    <source>
        <dbReference type="Pfam" id="PF00817"/>
    </source>
</evidence>
<comment type="function">
    <text evidence="5">Poorly processive, error-prone DNA polymerase involved in untargeted mutagenesis. Copies undamaged DNA at stalled replication forks, which arise in vivo from mismatched or misaligned primer ends. These misaligned primers can be extended by PolIV. Exhibits no 3'-5' exonuclease (proofreading) activity. May be involved in translesional synthesis, in conjunction with the beta clamp from PolIII.</text>
</comment>
<feature type="domain" description="DNA polymerase Y-family little finger" evidence="8">
    <location>
        <begin position="225"/>
        <end position="304"/>
    </location>
</feature>
<organism evidence="9 10">
    <name type="scientific">Aquisalinus flavus</name>
    <dbReference type="NCBI Taxonomy" id="1526572"/>
    <lineage>
        <taxon>Bacteria</taxon>
        <taxon>Pseudomonadati</taxon>
        <taxon>Pseudomonadota</taxon>
        <taxon>Alphaproteobacteria</taxon>
        <taxon>Parvularculales</taxon>
        <taxon>Parvularculaceae</taxon>
        <taxon>Aquisalinus</taxon>
    </lineage>
</organism>
<comment type="caution">
    <text evidence="9">The sequence shown here is derived from an EMBL/GenBank/DDBJ whole genome shotgun (WGS) entry which is preliminary data.</text>
</comment>
<protein>
    <recommendedName>
        <fullName evidence="3">DNA-directed DNA polymerase</fullName>
        <ecNumber evidence="3">2.7.7.7</ecNumber>
    </recommendedName>
</protein>